<dbReference type="GO" id="GO:0005634">
    <property type="term" value="C:nucleus"/>
    <property type="evidence" value="ECO:0007669"/>
    <property type="project" value="TreeGrafter"/>
</dbReference>
<dbReference type="SUPFAM" id="SSF57667">
    <property type="entry name" value="beta-beta-alpha zinc fingers"/>
    <property type="match status" value="1"/>
</dbReference>
<dbReference type="PROSITE" id="PS50157">
    <property type="entry name" value="ZINC_FINGER_C2H2_2"/>
    <property type="match status" value="1"/>
</dbReference>
<reference evidence="8 9" key="1">
    <citation type="journal article" date="2012" name="PLoS Pathog.">
        <title>Diverse lifestyles and strategies of plant pathogenesis encoded in the genomes of eighteen Dothideomycetes fungi.</title>
        <authorList>
            <person name="Ohm R.A."/>
            <person name="Feau N."/>
            <person name="Henrissat B."/>
            <person name="Schoch C.L."/>
            <person name="Horwitz B.A."/>
            <person name="Barry K.W."/>
            <person name="Condon B.J."/>
            <person name="Copeland A.C."/>
            <person name="Dhillon B."/>
            <person name="Glaser F."/>
            <person name="Hesse C.N."/>
            <person name="Kosti I."/>
            <person name="LaButti K."/>
            <person name="Lindquist E.A."/>
            <person name="Lucas S."/>
            <person name="Salamov A.A."/>
            <person name="Bradshaw R.E."/>
            <person name="Ciuffetti L."/>
            <person name="Hamelin R.C."/>
            <person name="Kema G.H.J."/>
            <person name="Lawrence C."/>
            <person name="Scott J.A."/>
            <person name="Spatafora J.W."/>
            <person name="Turgeon B.G."/>
            <person name="de Wit P.J.G.M."/>
            <person name="Zhong S."/>
            <person name="Goodwin S.B."/>
            <person name="Grigoriev I.V."/>
        </authorList>
    </citation>
    <scope>NUCLEOTIDE SEQUENCE [LARGE SCALE GENOMIC DNA]</scope>
    <source>
        <strain evidence="8 9">SO2202</strain>
    </source>
</reference>
<keyword evidence="9" id="KW-1185">Reference proteome</keyword>
<dbReference type="GeneID" id="27905827"/>
<dbReference type="GO" id="GO:0008270">
    <property type="term" value="F:zinc ion binding"/>
    <property type="evidence" value="ECO:0007669"/>
    <property type="project" value="UniProtKB-KW"/>
</dbReference>
<dbReference type="RefSeq" id="XP_016763032.1">
    <property type="nucleotide sequence ID" value="XM_016908690.1"/>
</dbReference>
<keyword evidence="3 5" id="KW-0863">Zinc-finger</keyword>
<dbReference type="HOGENOM" id="CLU_031491_2_0_1"/>
<feature type="region of interest" description="Disordered" evidence="6">
    <location>
        <begin position="307"/>
        <end position="353"/>
    </location>
</feature>
<proteinExistence type="predicted"/>
<keyword evidence="1" id="KW-0479">Metal-binding</keyword>
<dbReference type="GO" id="GO:0000977">
    <property type="term" value="F:RNA polymerase II transcription regulatory region sequence-specific DNA binding"/>
    <property type="evidence" value="ECO:0007669"/>
    <property type="project" value="TreeGrafter"/>
</dbReference>
<evidence type="ECO:0000256" key="3">
    <source>
        <dbReference type="ARBA" id="ARBA00022771"/>
    </source>
</evidence>
<sequence>MRRNELNLRATALNYATCTASSHSETSPYGRKNMLEEIIDPDEIPVGSHVRSPSGNLLNAQEFRDRSDRPPCMRERQQRILERTRTYGNLAEAAQAQNTKRRRKRQNTEIGRRTNTTPSLRFCSTPANAPSKDMPDHDEMPRGERGVPCSYTDCQHRFPSVALMKAHKVKDPEHFYCKKCNVDCADWQALTEHKVTMMAPFLEGRVRIRDEKPVHIVCEFCGEGFRSFDGRKRHRVLMHPGDQDIDCPGCSKKFIRAAHMIAHIERDECKRDGAPGIPRWMLHASINHKYIIKEIMTAPDVFHKSMFSPPAGQMGSATGEEVADEDEDEDQEPGGVALLDDDDDEAKMGGYKALEPERDMIDPFPRRNTLTEAYSMLDMERTMDIAKEMRTISSQASGAWSQGTASEALNPAAKPIPTPNAWDGFYKYRTSEDHASKDRNILETQFWNPFHADYQIDPFFHPVLKAYTCPFPSCVRDNGRVIVREHGYPTKEGLEEHMRDVHWIKMFRCPTCSRRFDSVAALMGHVEYTMKCKVKESKKFGTYVAEITGGFLTAQSVSQPRILYANKALIENGGTDDGDVGGVLTMKFEATLPEVEAKQRRERDLV</sequence>
<feature type="compositionally biased region" description="Acidic residues" evidence="6">
    <location>
        <begin position="321"/>
        <end position="332"/>
    </location>
</feature>
<feature type="region of interest" description="Disordered" evidence="6">
    <location>
        <begin position="86"/>
        <end position="142"/>
    </location>
</feature>
<dbReference type="PROSITE" id="PS00028">
    <property type="entry name" value="ZINC_FINGER_C2H2_1"/>
    <property type="match status" value="1"/>
</dbReference>
<dbReference type="AlphaFoldDB" id="M3C3V3"/>
<evidence type="ECO:0000256" key="1">
    <source>
        <dbReference type="ARBA" id="ARBA00022723"/>
    </source>
</evidence>
<dbReference type="PANTHER" id="PTHR24409:SF295">
    <property type="entry name" value="AZ2-RELATED"/>
    <property type="match status" value="1"/>
</dbReference>
<dbReference type="OMA" id="KAMSIPW"/>
<dbReference type="InterPro" id="IPR036236">
    <property type="entry name" value="Znf_C2H2_sf"/>
</dbReference>
<dbReference type="SMART" id="SM00355">
    <property type="entry name" value="ZnF_C2H2"/>
    <property type="match status" value="6"/>
</dbReference>
<evidence type="ECO:0000256" key="6">
    <source>
        <dbReference type="SAM" id="MobiDB-lite"/>
    </source>
</evidence>
<protein>
    <recommendedName>
        <fullName evidence="7">C2H2-type domain-containing protein</fullName>
    </recommendedName>
</protein>
<dbReference type="Proteomes" id="UP000016931">
    <property type="component" value="Unassembled WGS sequence"/>
</dbReference>
<dbReference type="PANTHER" id="PTHR24409">
    <property type="entry name" value="ZINC FINGER PROTEIN 142"/>
    <property type="match status" value="1"/>
</dbReference>
<accession>M3C3V3</accession>
<dbReference type="eggNOG" id="ENOG502SAH5">
    <property type="taxonomic scope" value="Eukaryota"/>
</dbReference>
<keyword evidence="2" id="KW-0677">Repeat</keyword>
<dbReference type="GO" id="GO:0000981">
    <property type="term" value="F:DNA-binding transcription factor activity, RNA polymerase II-specific"/>
    <property type="evidence" value="ECO:0007669"/>
    <property type="project" value="TreeGrafter"/>
</dbReference>
<evidence type="ECO:0000259" key="7">
    <source>
        <dbReference type="PROSITE" id="PS50157"/>
    </source>
</evidence>
<gene>
    <name evidence="8" type="ORF">SEPMUDRAFT_37969</name>
</gene>
<keyword evidence="4" id="KW-0862">Zinc</keyword>
<evidence type="ECO:0000313" key="9">
    <source>
        <dbReference type="Proteomes" id="UP000016931"/>
    </source>
</evidence>
<evidence type="ECO:0000256" key="2">
    <source>
        <dbReference type="ARBA" id="ARBA00022737"/>
    </source>
</evidence>
<dbReference type="OrthoDB" id="8117402at2759"/>
<feature type="domain" description="C2H2-type" evidence="7">
    <location>
        <begin position="216"/>
        <end position="244"/>
    </location>
</feature>
<dbReference type="InterPro" id="IPR013087">
    <property type="entry name" value="Znf_C2H2_type"/>
</dbReference>
<organism evidence="8 9">
    <name type="scientific">Sphaerulina musiva (strain SO2202)</name>
    <name type="common">Poplar stem canker fungus</name>
    <name type="synonym">Septoria musiva</name>
    <dbReference type="NCBI Taxonomy" id="692275"/>
    <lineage>
        <taxon>Eukaryota</taxon>
        <taxon>Fungi</taxon>
        <taxon>Dikarya</taxon>
        <taxon>Ascomycota</taxon>
        <taxon>Pezizomycotina</taxon>
        <taxon>Dothideomycetes</taxon>
        <taxon>Dothideomycetidae</taxon>
        <taxon>Mycosphaerellales</taxon>
        <taxon>Mycosphaerellaceae</taxon>
        <taxon>Sphaerulina</taxon>
    </lineage>
</organism>
<dbReference type="Gene3D" id="3.30.160.60">
    <property type="entry name" value="Classic Zinc Finger"/>
    <property type="match status" value="2"/>
</dbReference>
<evidence type="ECO:0000256" key="5">
    <source>
        <dbReference type="PROSITE-ProRule" id="PRU00042"/>
    </source>
</evidence>
<evidence type="ECO:0000256" key="4">
    <source>
        <dbReference type="ARBA" id="ARBA00022833"/>
    </source>
</evidence>
<dbReference type="EMBL" id="KB456261">
    <property type="protein sequence ID" value="EMF14911.1"/>
    <property type="molecule type" value="Genomic_DNA"/>
</dbReference>
<name>M3C3V3_SPHMS</name>
<evidence type="ECO:0000313" key="8">
    <source>
        <dbReference type="EMBL" id="EMF14911.1"/>
    </source>
</evidence>
<feature type="compositionally biased region" description="Basic and acidic residues" evidence="6">
    <location>
        <begin position="133"/>
        <end position="142"/>
    </location>
</feature>